<keyword evidence="9 13" id="KW-0694">RNA-binding</keyword>
<evidence type="ECO:0000256" key="6">
    <source>
        <dbReference type="ARBA" id="ARBA00022603"/>
    </source>
</evidence>
<evidence type="ECO:0000256" key="2">
    <source>
        <dbReference type="ARBA" id="ARBA00004496"/>
    </source>
</evidence>
<dbReference type="InterPro" id="IPR001678">
    <property type="entry name" value="MeTrfase_RsmB-F_NOP2_dom"/>
</dbReference>
<dbReference type="CDD" id="cd02440">
    <property type="entry name" value="AdoMet_MTases"/>
    <property type="match status" value="1"/>
</dbReference>
<dbReference type="PROSITE" id="PS51686">
    <property type="entry name" value="SAM_MT_RSMB_NOP"/>
    <property type="match status" value="1"/>
</dbReference>
<keyword evidence="6 13" id="KW-0489">Methyltransferase</keyword>
<evidence type="ECO:0000256" key="5">
    <source>
        <dbReference type="ARBA" id="ARBA00022552"/>
    </source>
</evidence>
<dbReference type="EMBL" id="VULY01000018">
    <property type="protein sequence ID" value="MSR94414.1"/>
    <property type="molecule type" value="Genomic_DNA"/>
</dbReference>
<dbReference type="InterPro" id="IPR004573">
    <property type="entry name" value="rRNA_ssu_MeTfrase_B"/>
</dbReference>
<evidence type="ECO:0000259" key="14">
    <source>
        <dbReference type="PROSITE" id="PS51686"/>
    </source>
</evidence>
<evidence type="ECO:0000256" key="13">
    <source>
        <dbReference type="PROSITE-ProRule" id="PRU01023"/>
    </source>
</evidence>
<dbReference type="Pfam" id="PF22458">
    <property type="entry name" value="RsmF-B_ferredox"/>
    <property type="match status" value="1"/>
</dbReference>
<evidence type="ECO:0000256" key="11">
    <source>
        <dbReference type="ARBA" id="ARBA00031088"/>
    </source>
</evidence>
<evidence type="ECO:0000256" key="7">
    <source>
        <dbReference type="ARBA" id="ARBA00022679"/>
    </source>
</evidence>
<feature type="binding site" evidence="13">
    <location>
        <begin position="260"/>
        <end position="266"/>
    </location>
    <ligand>
        <name>S-adenosyl-L-methionine</name>
        <dbReference type="ChEBI" id="CHEBI:59789"/>
    </ligand>
</feature>
<feature type="active site" description="Nucleophile" evidence="13">
    <location>
        <position position="382"/>
    </location>
</feature>
<reference evidence="15 16" key="1">
    <citation type="submission" date="2019-08" db="EMBL/GenBank/DDBJ databases">
        <title>In-depth cultivation of the pig gut microbiome towards novel bacterial diversity and tailored functional studies.</title>
        <authorList>
            <person name="Wylensek D."/>
            <person name="Hitch T.C.A."/>
            <person name="Clavel T."/>
        </authorList>
    </citation>
    <scope>NUCLEOTIDE SEQUENCE [LARGE SCALE GENOMIC DNA]</scope>
    <source>
        <strain evidence="15 16">68-1-5</strain>
    </source>
</reference>
<evidence type="ECO:0000313" key="15">
    <source>
        <dbReference type="EMBL" id="MSR94414.1"/>
    </source>
</evidence>
<dbReference type="InterPro" id="IPR054728">
    <property type="entry name" value="RsmB-like_ferredoxin"/>
</dbReference>
<feature type="binding site" evidence="13">
    <location>
        <position position="284"/>
    </location>
    <ligand>
        <name>S-adenosyl-L-methionine</name>
        <dbReference type="ChEBI" id="CHEBI:59789"/>
    </ligand>
</feature>
<dbReference type="InterPro" id="IPR023267">
    <property type="entry name" value="RCMT"/>
</dbReference>
<dbReference type="GO" id="GO:0003723">
    <property type="term" value="F:RNA binding"/>
    <property type="evidence" value="ECO:0007669"/>
    <property type="project" value="UniProtKB-UniRule"/>
</dbReference>
<keyword evidence="5" id="KW-0698">rRNA processing</keyword>
<dbReference type="RefSeq" id="WP_154478065.1">
    <property type="nucleotide sequence ID" value="NZ_VULY01000018.1"/>
</dbReference>
<dbReference type="PANTHER" id="PTHR22807:SF53">
    <property type="entry name" value="RIBOSOMAL RNA SMALL SUBUNIT METHYLTRANSFERASE B-RELATED"/>
    <property type="match status" value="1"/>
</dbReference>
<feature type="binding site" evidence="13">
    <location>
        <position position="329"/>
    </location>
    <ligand>
        <name>S-adenosyl-L-methionine</name>
        <dbReference type="ChEBI" id="CHEBI:59789"/>
    </ligand>
</feature>
<dbReference type="AlphaFoldDB" id="A0A6N7UTK8"/>
<proteinExistence type="inferred from homology"/>
<dbReference type="Gene3D" id="3.30.70.1170">
    <property type="entry name" value="Sun protein, domain 3"/>
    <property type="match status" value="1"/>
</dbReference>
<dbReference type="SUPFAM" id="SSF53335">
    <property type="entry name" value="S-adenosyl-L-methionine-dependent methyltransferases"/>
    <property type="match status" value="1"/>
</dbReference>
<evidence type="ECO:0000313" key="16">
    <source>
        <dbReference type="Proteomes" id="UP000434409"/>
    </source>
</evidence>
<comment type="caution">
    <text evidence="15">The sequence shown here is derived from an EMBL/GenBank/DDBJ whole genome shotgun (WGS) entry which is preliminary data.</text>
</comment>
<comment type="subcellular location">
    <subcellularLocation>
        <location evidence="2">Cytoplasm</location>
    </subcellularLocation>
</comment>
<evidence type="ECO:0000256" key="8">
    <source>
        <dbReference type="ARBA" id="ARBA00022691"/>
    </source>
</evidence>
<evidence type="ECO:0000256" key="1">
    <source>
        <dbReference type="ARBA" id="ARBA00002724"/>
    </source>
</evidence>
<evidence type="ECO:0000256" key="12">
    <source>
        <dbReference type="ARBA" id="ARBA00047283"/>
    </source>
</evidence>
<dbReference type="NCBIfam" id="NF011494">
    <property type="entry name" value="PRK14902.1"/>
    <property type="match status" value="1"/>
</dbReference>
<evidence type="ECO:0000256" key="10">
    <source>
        <dbReference type="ARBA" id="ARBA00030399"/>
    </source>
</evidence>
<gene>
    <name evidence="15" type="primary">rsmB</name>
    <name evidence="15" type="ORF">FYJ34_09135</name>
</gene>
<dbReference type="InterPro" id="IPR035926">
    <property type="entry name" value="NusB-like_sf"/>
</dbReference>
<dbReference type="GO" id="GO:0008649">
    <property type="term" value="F:rRNA methyltransferase activity"/>
    <property type="evidence" value="ECO:0007669"/>
    <property type="project" value="InterPro"/>
</dbReference>
<evidence type="ECO:0000256" key="9">
    <source>
        <dbReference type="ARBA" id="ARBA00022884"/>
    </source>
</evidence>
<protein>
    <recommendedName>
        <fullName evidence="3">16S rRNA (cytosine(967)-C(5))-methyltransferase</fullName>
        <ecNumber evidence="3">2.1.1.176</ecNumber>
    </recommendedName>
    <alternativeName>
        <fullName evidence="10">16S rRNA m5C967 methyltransferase</fullName>
    </alternativeName>
    <alternativeName>
        <fullName evidence="11">rRNA (cytosine-C(5)-)-methyltransferase RsmB</fullName>
    </alternativeName>
</protein>
<comment type="function">
    <text evidence="1">Specifically methylates the cytosine at position 967 (m5C967) of 16S rRNA.</text>
</comment>
<name>A0A6N7UTK8_9FIRM</name>
<dbReference type="Proteomes" id="UP000434409">
    <property type="component" value="Unassembled WGS sequence"/>
</dbReference>
<dbReference type="GO" id="GO:0006355">
    <property type="term" value="P:regulation of DNA-templated transcription"/>
    <property type="evidence" value="ECO:0007669"/>
    <property type="project" value="InterPro"/>
</dbReference>
<dbReference type="InterPro" id="IPR006027">
    <property type="entry name" value="NusB_RsmB_TIM44"/>
</dbReference>
<dbReference type="EC" id="2.1.1.176" evidence="3"/>
<dbReference type="InterPro" id="IPR049560">
    <property type="entry name" value="MeTrfase_RsmB-F_NOP2_cat"/>
</dbReference>
<feature type="domain" description="SAM-dependent MTase RsmB/NOP-type" evidence="14">
    <location>
        <begin position="170"/>
        <end position="432"/>
    </location>
</feature>
<dbReference type="PRINTS" id="PR02008">
    <property type="entry name" value="RCMTFAMILY"/>
</dbReference>
<dbReference type="Gene3D" id="3.40.50.150">
    <property type="entry name" value="Vaccinia Virus protein VP39"/>
    <property type="match status" value="1"/>
</dbReference>
<dbReference type="Pfam" id="PF01189">
    <property type="entry name" value="Methyltr_RsmB-F"/>
    <property type="match status" value="1"/>
</dbReference>
<dbReference type="Gene3D" id="1.10.940.10">
    <property type="entry name" value="NusB-like"/>
    <property type="match status" value="1"/>
</dbReference>
<comment type="similarity">
    <text evidence="13">Belongs to the class I-like SAM-binding methyltransferase superfamily. RsmB/NOP family.</text>
</comment>
<dbReference type="InterPro" id="IPR029063">
    <property type="entry name" value="SAM-dependent_MTases_sf"/>
</dbReference>
<dbReference type="PANTHER" id="PTHR22807">
    <property type="entry name" value="NOP2 YEAST -RELATED NOL1/NOP2/FMU SUN DOMAIN-CONTAINING"/>
    <property type="match status" value="1"/>
</dbReference>
<keyword evidence="4" id="KW-0963">Cytoplasm</keyword>
<dbReference type="NCBIfam" id="TIGR00563">
    <property type="entry name" value="rsmB"/>
    <property type="match status" value="1"/>
</dbReference>
<feature type="binding site" evidence="13">
    <location>
        <position position="311"/>
    </location>
    <ligand>
        <name>S-adenosyl-L-methionine</name>
        <dbReference type="ChEBI" id="CHEBI:59789"/>
    </ligand>
</feature>
<evidence type="ECO:0000256" key="3">
    <source>
        <dbReference type="ARBA" id="ARBA00012140"/>
    </source>
</evidence>
<keyword evidence="16" id="KW-1185">Reference proteome</keyword>
<dbReference type="GO" id="GO:0005737">
    <property type="term" value="C:cytoplasm"/>
    <property type="evidence" value="ECO:0007669"/>
    <property type="project" value="UniProtKB-SubCell"/>
</dbReference>
<keyword evidence="7 13" id="KW-0808">Transferase</keyword>
<comment type="catalytic activity">
    <reaction evidence="12">
        <text>cytidine(967) in 16S rRNA + S-adenosyl-L-methionine = 5-methylcytidine(967) in 16S rRNA + S-adenosyl-L-homocysteine + H(+)</text>
        <dbReference type="Rhea" id="RHEA:42748"/>
        <dbReference type="Rhea" id="RHEA-COMP:10219"/>
        <dbReference type="Rhea" id="RHEA-COMP:10220"/>
        <dbReference type="ChEBI" id="CHEBI:15378"/>
        <dbReference type="ChEBI" id="CHEBI:57856"/>
        <dbReference type="ChEBI" id="CHEBI:59789"/>
        <dbReference type="ChEBI" id="CHEBI:74483"/>
        <dbReference type="ChEBI" id="CHEBI:82748"/>
        <dbReference type="EC" id="2.1.1.176"/>
    </reaction>
</comment>
<evidence type="ECO:0000256" key="4">
    <source>
        <dbReference type="ARBA" id="ARBA00022490"/>
    </source>
</evidence>
<sequence>MNERELALEVLLQIVKEGEFSHIALRQVLAQYQYLEKRKRAFLTKVVEGTLERMIELDHVINCFSKTSTDRMKPEILLILRSGVYQLFYMDSVPDSAVCNEAVKLAKRKGFAPLAGFVNGVLRNIARHRKEIPYPDKKEIKKYISVRYSLPEWLVDQWVKEYGAEVTEQMGQEFLKEQPLTVHIHTDRIDRQALIALLEQEGVCVRQDDTYADVLYLSEYDYLGKVSGFQKGYFQVQDISSMEVVRLAEPKEGDQVLDVCAAPGGKAVHMAQQLHGTGQVEARDLTDYKIEQLEENRIRNGLSNMTVKKWDARILDEAAVGQKDIVLADLPCSGLGVLGRKPDLKYKMTRDMTKSLCALQKEILEVVRQYVKPGGKLVYSTCTINREENEENTRWFLERFPEFELRKQEQRLPGIHKGDGFYLAVFRKCTEA</sequence>
<accession>A0A6N7UTK8</accession>
<dbReference type="Pfam" id="PF01029">
    <property type="entry name" value="NusB"/>
    <property type="match status" value="1"/>
</dbReference>
<keyword evidence="8 13" id="KW-0949">S-adenosyl-L-methionine</keyword>
<organism evidence="15 16">
    <name type="scientific">Suipraeoptans intestinalis</name>
    <dbReference type="NCBI Taxonomy" id="2606628"/>
    <lineage>
        <taxon>Bacteria</taxon>
        <taxon>Bacillati</taxon>
        <taxon>Bacillota</taxon>
        <taxon>Clostridia</taxon>
        <taxon>Lachnospirales</taxon>
        <taxon>Lachnospiraceae</taxon>
        <taxon>Suipraeoptans</taxon>
    </lineage>
</organism>
<dbReference type="SUPFAM" id="SSF48013">
    <property type="entry name" value="NusB-like"/>
    <property type="match status" value="1"/>
</dbReference>